<dbReference type="KEGG" id="vg:23462879"/>
<dbReference type="RefSeq" id="YP_009120197.1">
    <property type="nucleotide sequence ID" value="NC_026440.1"/>
</dbReference>
<accession>A0A0B5JDX8</accession>
<dbReference type="EMBL" id="KP136319">
    <property type="protein sequence ID" value="AJF97962.1"/>
    <property type="molecule type" value="Genomic_DNA"/>
</dbReference>
<sequence length="321" mass="34329">MFGPADLPTDAANTDVAYGLPNELWAMVAEASGMRIDDVARLAAAARSLQWLVPQQESARRRAALRATAGSCADYLGCASALTRAIADDDADTVAALVDSGRIPINEPIDIEAVDDYGDWQTSLDAASDIPPWSHTLSTLPRARFSGALPAGYPYVTPLGMAVAAGAQRSAARLIRLGATAWPSPEALLSYVVRMPFATRARRASRWFDGLEGYDPDAPTVYGPWRDLNARAIVQRIARAYPRSPRVGPWDDNPLTSLLNGVVQGTAYYNATTHSGDAVGRLPERVTDLAEALLQAGYSPGERAFAEARARPGAAFRRCAS</sequence>
<dbReference type="GeneID" id="23462879"/>
<reference evidence="1 2" key="1">
    <citation type="journal article" date="2015" name="Parasitol. Res.">
        <title>Viruses in close associations with free-living amoebae.</title>
        <authorList>
            <person name="Scheid P."/>
        </authorList>
    </citation>
    <scope>NUCLEOTIDE SEQUENCE [LARGE SCALE GENOMIC DNA]</scope>
    <source>
        <strain evidence="1">KlaHel</strain>
    </source>
</reference>
<evidence type="ECO:0000313" key="2">
    <source>
        <dbReference type="Proteomes" id="UP000202511"/>
    </source>
</evidence>
<protein>
    <submittedName>
        <fullName evidence="1">Uncharacterized protein</fullName>
    </submittedName>
</protein>
<evidence type="ECO:0000313" key="1">
    <source>
        <dbReference type="EMBL" id="AJF97962.1"/>
    </source>
</evidence>
<dbReference type="Proteomes" id="UP000202511">
    <property type="component" value="Segment"/>
</dbReference>
<organism evidence="1 2">
    <name type="scientific">Pandoravirus inopinatum</name>
    <dbReference type="NCBI Taxonomy" id="1605721"/>
    <lineage>
        <taxon>Viruses</taxon>
        <taxon>Pandoravirus</taxon>
    </lineage>
</organism>
<name>A0A0B5JDX8_9VIRU</name>
<proteinExistence type="predicted"/>